<sequence>MPTIASAAARRPLAFALVAAALAVSGCDAIGQGGGSGASSGSGGGAAGSALAAVETLTVKGRAPRTGYEREKFGRPWADTDGNGCGTREDILVRDATGVRHKEGDRCKVARGTIAADPYTGRRIEFRRGDGKVDIDHVVALSDAWQKGAHRWDADKRLRFANDPLNLLAVDSSANRRKGDGDTATWLPPSKAYRCPYVARQVAVKKKYGVWVTAAERDAMRRVLKGCPGEPLPRS</sequence>
<keyword evidence="1" id="KW-0732">Signal</keyword>
<feature type="signal peptide" evidence="1">
    <location>
        <begin position="1"/>
        <end position="23"/>
    </location>
</feature>
<dbReference type="InterPro" id="IPR011089">
    <property type="entry name" value="GmrSD_C"/>
</dbReference>
<dbReference type="EMBL" id="ASHX02000001">
    <property type="protein sequence ID" value="OEJ95922.1"/>
    <property type="molecule type" value="Genomic_DNA"/>
</dbReference>
<keyword evidence="4" id="KW-1185">Reference proteome</keyword>
<evidence type="ECO:0000313" key="4">
    <source>
        <dbReference type="Proteomes" id="UP000095329"/>
    </source>
</evidence>
<organism evidence="3 4">
    <name type="scientific">Streptomyces thermolilacinus SPC6</name>
    <dbReference type="NCBI Taxonomy" id="1306406"/>
    <lineage>
        <taxon>Bacteria</taxon>
        <taxon>Bacillati</taxon>
        <taxon>Actinomycetota</taxon>
        <taxon>Actinomycetes</taxon>
        <taxon>Kitasatosporales</taxon>
        <taxon>Streptomycetaceae</taxon>
        <taxon>Streptomyces</taxon>
    </lineage>
</organism>
<evidence type="ECO:0000313" key="3">
    <source>
        <dbReference type="EMBL" id="OEJ95922.1"/>
    </source>
</evidence>
<dbReference type="RefSeq" id="WP_023588279.1">
    <property type="nucleotide sequence ID" value="NZ_ASHX02000001.1"/>
</dbReference>
<reference evidence="3 4" key="1">
    <citation type="journal article" date="2013" name="Genome Announc.">
        <title>Genome Sequence of Streptomyces violaceusniger Strain SPC6, a Halotolerant Streptomycete That Exhibits Rapid Growth and Development.</title>
        <authorList>
            <person name="Chen X."/>
            <person name="Zhang B."/>
            <person name="Zhang W."/>
            <person name="Wu X."/>
            <person name="Zhang M."/>
            <person name="Chen T."/>
            <person name="Liu G."/>
            <person name="Dyson P."/>
        </authorList>
    </citation>
    <scope>NUCLEOTIDE SEQUENCE [LARGE SCALE GENOMIC DNA]</scope>
    <source>
        <strain evidence="3 4">SPC6</strain>
    </source>
</reference>
<name>A0A1D3DUB1_9ACTN</name>
<feature type="chain" id="PRO_5039492818" description="GmrSD restriction endonucleases C-terminal domain-containing protein" evidence="1">
    <location>
        <begin position="24"/>
        <end position="235"/>
    </location>
</feature>
<proteinExistence type="predicted"/>
<evidence type="ECO:0000256" key="1">
    <source>
        <dbReference type="SAM" id="SignalP"/>
    </source>
</evidence>
<dbReference type="Pfam" id="PF07510">
    <property type="entry name" value="GmrSD_C"/>
    <property type="match status" value="1"/>
</dbReference>
<feature type="domain" description="GmrSD restriction endonucleases C-terminal" evidence="2">
    <location>
        <begin position="87"/>
        <end position="222"/>
    </location>
</feature>
<dbReference type="Proteomes" id="UP000095329">
    <property type="component" value="Unassembled WGS sequence"/>
</dbReference>
<dbReference type="AlphaFoldDB" id="A0A1D3DUB1"/>
<comment type="caution">
    <text evidence="3">The sequence shown here is derived from an EMBL/GenBank/DDBJ whole genome shotgun (WGS) entry which is preliminary data.</text>
</comment>
<evidence type="ECO:0000259" key="2">
    <source>
        <dbReference type="Pfam" id="PF07510"/>
    </source>
</evidence>
<gene>
    <name evidence="3" type="ORF">J116_017005</name>
</gene>
<protein>
    <recommendedName>
        <fullName evidence="2">GmrSD restriction endonucleases C-terminal domain-containing protein</fullName>
    </recommendedName>
</protein>
<dbReference type="eggNOG" id="COG2356">
    <property type="taxonomic scope" value="Bacteria"/>
</dbReference>
<dbReference type="OrthoDB" id="5196645at2"/>
<dbReference type="STRING" id="1306406.J116_017005"/>
<dbReference type="PANTHER" id="PTHR24094">
    <property type="entry name" value="SECRETED PROTEIN"/>
    <property type="match status" value="1"/>
</dbReference>
<dbReference type="PANTHER" id="PTHR24094:SF15">
    <property type="entry name" value="AMP-DEPENDENT SYNTHETASE_LIGASE DOMAIN-CONTAINING PROTEIN-RELATED"/>
    <property type="match status" value="1"/>
</dbReference>
<accession>A0A1D3DUB1</accession>